<evidence type="ECO:0000313" key="4">
    <source>
        <dbReference type="Proteomes" id="UP000668403"/>
    </source>
</evidence>
<evidence type="ECO:0000256" key="1">
    <source>
        <dbReference type="SAM" id="Phobius"/>
    </source>
</evidence>
<keyword evidence="1" id="KW-0472">Membrane</keyword>
<dbReference type="Proteomes" id="UP000668403">
    <property type="component" value="Unassembled WGS sequence"/>
</dbReference>
<gene>
    <name evidence="3" type="ORF">J4H85_11530</name>
</gene>
<dbReference type="AlphaFoldDB" id="A0A939QGV7"/>
<sequence>MSSPVTVAVRRETDPNRIDETLEWIDRGLEMARGFDGCLGGGVMRDASHEHVLHVVYRFIDDEALARWERSDQRRDWERSGVQLVSSAAVQRRTGIEGWFDEPQLSRVVDPRTGASRLIGVRAAPPRWKQAIAVWLGMLPLNILLSTIVTQFPGWAEIPVPLRSVLLVSVLAPTMTFAMMPTVTRVLRGWLRRNPGAIRSERALREALDARGA</sequence>
<dbReference type="InterPro" id="IPR011008">
    <property type="entry name" value="Dimeric_a/b-barrel"/>
</dbReference>
<organism evidence="3 4">
    <name type="scientific">Leucobacter tardus</name>
    <dbReference type="NCBI Taxonomy" id="501483"/>
    <lineage>
        <taxon>Bacteria</taxon>
        <taxon>Bacillati</taxon>
        <taxon>Actinomycetota</taxon>
        <taxon>Actinomycetes</taxon>
        <taxon>Micrococcales</taxon>
        <taxon>Microbacteriaceae</taxon>
        <taxon>Leucobacter</taxon>
    </lineage>
</organism>
<dbReference type="InterPro" id="IPR007138">
    <property type="entry name" value="ABM_dom"/>
</dbReference>
<keyword evidence="3" id="KW-0560">Oxidoreductase</keyword>
<dbReference type="Gene3D" id="3.30.70.100">
    <property type="match status" value="1"/>
</dbReference>
<comment type="caution">
    <text evidence="3">The sequence shown here is derived from an EMBL/GenBank/DDBJ whole genome shotgun (WGS) entry which is preliminary data.</text>
</comment>
<feature type="domain" description="ABM" evidence="2">
    <location>
        <begin position="4"/>
        <end position="78"/>
    </location>
</feature>
<accession>A0A939QGV7</accession>
<protein>
    <submittedName>
        <fullName evidence="3">Antibiotic biosynthesis monooxygenase</fullName>
    </submittedName>
</protein>
<evidence type="ECO:0000313" key="3">
    <source>
        <dbReference type="EMBL" id="MBO2990625.1"/>
    </source>
</evidence>
<dbReference type="EMBL" id="JAGFBF010000005">
    <property type="protein sequence ID" value="MBO2990625.1"/>
    <property type="molecule type" value="Genomic_DNA"/>
</dbReference>
<dbReference type="PANTHER" id="PTHR40057:SF1">
    <property type="entry name" value="SLR1162 PROTEIN"/>
    <property type="match status" value="1"/>
</dbReference>
<proteinExistence type="predicted"/>
<dbReference type="Pfam" id="PF03992">
    <property type="entry name" value="ABM"/>
    <property type="match status" value="1"/>
</dbReference>
<name>A0A939QGV7_9MICO</name>
<dbReference type="InterPro" id="IPR038762">
    <property type="entry name" value="ABM_predict"/>
</dbReference>
<dbReference type="PANTHER" id="PTHR40057">
    <property type="entry name" value="SLR1162 PROTEIN"/>
    <property type="match status" value="1"/>
</dbReference>
<feature type="transmembrane region" description="Helical" evidence="1">
    <location>
        <begin position="132"/>
        <end position="152"/>
    </location>
</feature>
<dbReference type="GO" id="GO:0004497">
    <property type="term" value="F:monooxygenase activity"/>
    <property type="evidence" value="ECO:0007669"/>
    <property type="project" value="UniProtKB-KW"/>
</dbReference>
<reference evidence="3" key="1">
    <citation type="submission" date="2021-03" db="EMBL/GenBank/DDBJ databases">
        <title>Leucobacter chromiisoli sp. nov., isolated from chromium-containing soil of chemical plant.</title>
        <authorList>
            <person name="Xu Z."/>
        </authorList>
    </citation>
    <scope>NUCLEOTIDE SEQUENCE</scope>
    <source>
        <strain evidence="3">K 70/01</strain>
    </source>
</reference>
<keyword evidence="3" id="KW-0503">Monooxygenase</keyword>
<dbReference type="SUPFAM" id="SSF54909">
    <property type="entry name" value="Dimeric alpha+beta barrel"/>
    <property type="match status" value="1"/>
</dbReference>
<keyword evidence="4" id="KW-1185">Reference proteome</keyword>
<evidence type="ECO:0000259" key="2">
    <source>
        <dbReference type="Pfam" id="PF03992"/>
    </source>
</evidence>
<feature type="transmembrane region" description="Helical" evidence="1">
    <location>
        <begin position="164"/>
        <end position="183"/>
    </location>
</feature>
<dbReference type="RefSeq" id="WP_208239764.1">
    <property type="nucleotide sequence ID" value="NZ_BAAAQU010000002.1"/>
</dbReference>
<keyword evidence="1" id="KW-0812">Transmembrane</keyword>
<keyword evidence="1" id="KW-1133">Transmembrane helix</keyword>